<dbReference type="EMBL" id="KV745257">
    <property type="protein sequence ID" value="OCK75958.1"/>
    <property type="molecule type" value="Genomic_DNA"/>
</dbReference>
<evidence type="ECO:0000313" key="2">
    <source>
        <dbReference type="Proteomes" id="UP000250266"/>
    </source>
</evidence>
<protein>
    <submittedName>
        <fullName evidence="1">Uncharacterized protein</fullName>
    </submittedName>
</protein>
<proteinExistence type="predicted"/>
<accession>A0A8E2E2G7</accession>
<organism evidence="1 2">
    <name type="scientific">Lepidopterella palustris CBS 459.81</name>
    <dbReference type="NCBI Taxonomy" id="1314670"/>
    <lineage>
        <taxon>Eukaryota</taxon>
        <taxon>Fungi</taxon>
        <taxon>Dikarya</taxon>
        <taxon>Ascomycota</taxon>
        <taxon>Pezizomycotina</taxon>
        <taxon>Dothideomycetes</taxon>
        <taxon>Pleosporomycetidae</taxon>
        <taxon>Mytilinidiales</taxon>
        <taxon>Argynnaceae</taxon>
        <taxon>Lepidopterella</taxon>
    </lineage>
</organism>
<dbReference type="Proteomes" id="UP000250266">
    <property type="component" value="Unassembled WGS sequence"/>
</dbReference>
<dbReference type="AlphaFoldDB" id="A0A8E2E2G7"/>
<name>A0A8E2E2G7_9PEZI</name>
<reference evidence="1 2" key="1">
    <citation type="journal article" date="2016" name="Nat. Commun.">
        <title>Ectomycorrhizal ecology is imprinted in the genome of the dominant symbiotic fungus Cenococcum geophilum.</title>
        <authorList>
            <consortium name="DOE Joint Genome Institute"/>
            <person name="Peter M."/>
            <person name="Kohler A."/>
            <person name="Ohm R.A."/>
            <person name="Kuo A."/>
            <person name="Krutzmann J."/>
            <person name="Morin E."/>
            <person name="Arend M."/>
            <person name="Barry K.W."/>
            <person name="Binder M."/>
            <person name="Choi C."/>
            <person name="Clum A."/>
            <person name="Copeland A."/>
            <person name="Grisel N."/>
            <person name="Haridas S."/>
            <person name="Kipfer T."/>
            <person name="LaButti K."/>
            <person name="Lindquist E."/>
            <person name="Lipzen A."/>
            <person name="Maire R."/>
            <person name="Meier B."/>
            <person name="Mihaltcheva S."/>
            <person name="Molinier V."/>
            <person name="Murat C."/>
            <person name="Poggeler S."/>
            <person name="Quandt C.A."/>
            <person name="Sperisen C."/>
            <person name="Tritt A."/>
            <person name="Tisserant E."/>
            <person name="Crous P.W."/>
            <person name="Henrissat B."/>
            <person name="Nehls U."/>
            <person name="Egli S."/>
            <person name="Spatafora J.W."/>
            <person name="Grigoriev I.V."/>
            <person name="Martin F.M."/>
        </authorList>
    </citation>
    <scope>NUCLEOTIDE SEQUENCE [LARGE SCALE GENOMIC DNA]</scope>
    <source>
        <strain evidence="1 2">CBS 459.81</strain>
    </source>
</reference>
<evidence type="ECO:0000313" key="1">
    <source>
        <dbReference type="EMBL" id="OCK75958.1"/>
    </source>
</evidence>
<keyword evidence="2" id="KW-1185">Reference proteome</keyword>
<dbReference type="OrthoDB" id="2910287at2759"/>
<sequence length="189" mass="19997">MVELLEISCKQPTLQSHSNQTTSTLPHSQIPSRFTMFNVATIVTALAAFAYALPAPESLPEGFQPITRDEILKRLAEPADSLQKRTVGGILLCTGTGWTGTCGYKVQPVCHTGQCQTASEIAAHCVTLSSPYLRNIGSFGPDSGATVYISTNGDCNEASGSISSPGSDNFFNYEGGLGSQITTFLVEAN</sequence>
<gene>
    <name evidence="1" type="ORF">K432DRAFT_396845</name>
</gene>